<accession>A0A821L0B1</accession>
<comment type="caution">
    <text evidence="2">The sequence shown here is derived from an EMBL/GenBank/DDBJ whole genome shotgun (WGS) entry which is preliminary data.</text>
</comment>
<proteinExistence type="predicted"/>
<evidence type="ECO:0000313" key="2">
    <source>
        <dbReference type="EMBL" id="CAF4743473.1"/>
    </source>
</evidence>
<dbReference type="AlphaFoldDB" id="A0A821L0B1"/>
<evidence type="ECO:0000313" key="1">
    <source>
        <dbReference type="EMBL" id="CAF3592941.1"/>
    </source>
</evidence>
<dbReference type="Proteomes" id="UP000663838">
    <property type="component" value="Unassembled WGS sequence"/>
</dbReference>
<sequence length="102" mass="11655">MTHNKCHPISHEGDVDWIAHTVDEETTVIAQHDYPPINNIDSAPKDTYDLGHGSLQVLKKSQKRLILHILRLLVNLKNKNATETCAEIHVRDIINIYIDIKI</sequence>
<protein>
    <submittedName>
        <fullName evidence="2">Uncharacterized protein</fullName>
    </submittedName>
</protein>
<reference evidence="2" key="1">
    <citation type="submission" date="2021-02" db="EMBL/GenBank/DDBJ databases">
        <authorList>
            <person name="Nowell W R."/>
        </authorList>
    </citation>
    <scope>NUCLEOTIDE SEQUENCE</scope>
</reference>
<dbReference type="Proteomes" id="UP000663865">
    <property type="component" value="Unassembled WGS sequence"/>
</dbReference>
<dbReference type="EMBL" id="CAJNYV010003620">
    <property type="protein sequence ID" value="CAF3592941.1"/>
    <property type="molecule type" value="Genomic_DNA"/>
</dbReference>
<name>A0A821L0B1_9BILA</name>
<evidence type="ECO:0000313" key="3">
    <source>
        <dbReference type="Proteomes" id="UP000663838"/>
    </source>
</evidence>
<dbReference type="EMBL" id="CAJOBS010001581">
    <property type="protein sequence ID" value="CAF4743473.1"/>
    <property type="molecule type" value="Genomic_DNA"/>
</dbReference>
<gene>
    <name evidence="1" type="ORF">KIK155_LOCUS20538</name>
    <name evidence="2" type="ORF">TOA249_LOCUS19847</name>
</gene>
<organism evidence="2 3">
    <name type="scientific">Rotaria socialis</name>
    <dbReference type="NCBI Taxonomy" id="392032"/>
    <lineage>
        <taxon>Eukaryota</taxon>
        <taxon>Metazoa</taxon>
        <taxon>Spiralia</taxon>
        <taxon>Gnathifera</taxon>
        <taxon>Rotifera</taxon>
        <taxon>Eurotatoria</taxon>
        <taxon>Bdelloidea</taxon>
        <taxon>Philodinida</taxon>
        <taxon>Philodinidae</taxon>
        <taxon>Rotaria</taxon>
    </lineage>
</organism>